<organism evidence="2 3">
    <name type="scientific">Tamaricihabitans halophyticus</name>
    <dbReference type="NCBI Taxonomy" id="1262583"/>
    <lineage>
        <taxon>Bacteria</taxon>
        <taxon>Bacillati</taxon>
        <taxon>Actinomycetota</taxon>
        <taxon>Actinomycetes</taxon>
        <taxon>Pseudonocardiales</taxon>
        <taxon>Pseudonocardiaceae</taxon>
        <taxon>Tamaricihabitans</taxon>
    </lineage>
</organism>
<evidence type="ECO:0000259" key="1">
    <source>
        <dbReference type="SMART" id="SM00829"/>
    </source>
</evidence>
<dbReference type="InterPro" id="IPR036291">
    <property type="entry name" value="NAD(P)-bd_dom_sf"/>
</dbReference>
<evidence type="ECO:0000313" key="2">
    <source>
        <dbReference type="EMBL" id="TCP53066.1"/>
    </source>
</evidence>
<proteinExistence type="predicted"/>
<evidence type="ECO:0000313" key="3">
    <source>
        <dbReference type="Proteomes" id="UP000294911"/>
    </source>
</evidence>
<dbReference type="Proteomes" id="UP000294911">
    <property type="component" value="Unassembled WGS sequence"/>
</dbReference>
<protein>
    <submittedName>
        <fullName evidence="2">NADPH:quinone reductase-like Zn-dependent oxidoreductase</fullName>
    </submittedName>
</protein>
<name>A0A4V6NRC5_9PSEU</name>
<dbReference type="SUPFAM" id="SSF51735">
    <property type="entry name" value="NAD(P)-binding Rossmann-fold domains"/>
    <property type="match status" value="1"/>
</dbReference>
<dbReference type="Gene3D" id="3.90.180.10">
    <property type="entry name" value="Medium-chain alcohol dehydrogenases, catalytic domain"/>
    <property type="match status" value="1"/>
</dbReference>
<dbReference type="InterPro" id="IPR050700">
    <property type="entry name" value="YIM1/Zinc_Alcohol_DH_Fams"/>
</dbReference>
<feature type="domain" description="Enoyl reductase (ER)" evidence="1">
    <location>
        <begin position="5"/>
        <end position="217"/>
    </location>
</feature>
<dbReference type="EMBL" id="SLXQ01000005">
    <property type="protein sequence ID" value="TCP53066.1"/>
    <property type="molecule type" value="Genomic_DNA"/>
</dbReference>
<dbReference type="Pfam" id="PF13602">
    <property type="entry name" value="ADH_zinc_N_2"/>
    <property type="match status" value="1"/>
</dbReference>
<comment type="caution">
    <text evidence="2">The sequence shown here is derived from an EMBL/GenBank/DDBJ whole genome shotgun (WGS) entry which is preliminary data.</text>
</comment>
<gene>
    <name evidence="2" type="ORF">EV191_105129</name>
</gene>
<dbReference type="PANTHER" id="PTHR11695:SF294">
    <property type="entry name" value="RETICULON-4-INTERACTING PROTEIN 1, MITOCHONDRIAL"/>
    <property type="match status" value="1"/>
</dbReference>
<dbReference type="SMART" id="SM00829">
    <property type="entry name" value="PKS_ER"/>
    <property type="match status" value="1"/>
</dbReference>
<keyword evidence="3" id="KW-1185">Reference proteome</keyword>
<dbReference type="PANTHER" id="PTHR11695">
    <property type="entry name" value="ALCOHOL DEHYDROGENASE RELATED"/>
    <property type="match status" value="1"/>
</dbReference>
<accession>A0A4V6NRC5</accession>
<sequence length="220" mass="22474">MDTSGAAADYVLAPANALAVAPRTVELADAAALPVGGLTAWQALFDHAELRAGQTVLINGAGGAVGGFAVQLAHQQGAHVTAVASERHAERLRADGADKVVGHLDHQASALTVAGQPFDVVLNLVRTSEADTAALAELVRDGGVLLSTTTAPPENPGRDIRTASVFLLSKADQLAELVTRVDRGELRINVAARRPLTELAAIHDAAVAGDLAGKTVLTPA</sequence>
<dbReference type="AlphaFoldDB" id="A0A4V6NRC5"/>
<dbReference type="Gene3D" id="3.40.50.720">
    <property type="entry name" value="NAD(P)-binding Rossmann-like Domain"/>
    <property type="match status" value="1"/>
</dbReference>
<dbReference type="InterPro" id="IPR020843">
    <property type="entry name" value="ER"/>
</dbReference>
<reference evidence="2 3" key="1">
    <citation type="submission" date="2019-03" db="EMBL/GenBank/DDBJ databases">
        <title>Genomic Encyclopedia of Type Strains, Phase IV (KMG-IV): sequencing the most valuable type-strain genomes for metagenomic binning, comparative biology and taxonomic classification.</title>
        <authorList>
            <person name="Goeker M."/>
        </authorList>
    </citation>
    <scope>NUCLEOTIDE SEQUENCE [LARGE SCALE GENOMIC DNA]</scope>
    <source>
        <strain evidence="2 3">DSM 45765</strain>
    </source>
</reference>
<dbReference type="GO" id="GO:0016491">
    <property type="term" value="F:oxidoreductase activity"/>
    <property type="evidence" value="ECO:0007669"/>
    <property type="project" value="InterPro"/>
</dbReference>